<accession>A0A0N5A4V9</accession>
<dbReference type="SUPFAM" id="SSF50729">
    <property type="entry name" value="PH domain-like"/>
    <property type="match status" value="1"/>
</dbReference>
<evidence type="ECO:0000256" key="5">
    <source>
        <dbReference type="ARBA" id="ARBA00023055"/>
    </source>
</evidence>
<dbReference type="Gene3D" id="2.30.29.30">
    <property type="entry name" value="Pleckstrin-homology domain (PH domain)/Phosphotyrosine-binding domain (PTB)"/>
    <property type="match status" value="1"/>
</dbReference>
<dbReference type="GO" id="GO:0005886">
    <property type="term" value="C:plasma membrane"/>
    <property type="evidence" value="ECO:0007669"/>
    <property type="project" value="TreeGrafter"/>
</dbReference>
<name>A0A0N5A4V9_PARTI</name>
<feature type="domain" description="PH" evidence="11">
    <location>
        <begin position="1"/>
        <end position="79"/>
    </location>
</feature>
<dbReference type="InterPro" id="IPR011993">
    <property type="entry name" value="PH-like_dom_sf"/>
</dbReference>
<dbReference type="InterPro" id="IPR001849">
    <property type="entry name" value="PH_domain"/>
</dbReference>
<evidence type="ECO:0000256" key="9">
    <source>
        <dbReference type="RuleBase" id="RU003845"/>
    </source>
</evidence>
<keyword evidence="6" id="KW-0446">Lipid-binding</keyword>
<dbReference type="AlphaFoldDB" id="A0A0N5A4V9"/>
<protein>
    <recommendedName>
        <fullName evidence="9">Oxysterol-binding protein</fullName>
    </recommendedName>
</protein>
<feature type="coiled-coil region" evidence="10">
    <location>
        <begin position="105"/>
        <end position="212"/>
    </location>
</feature>
<comment type="similarity">
    <text evidence="2 8">Belongs to the OSBP family.</text>
</comment>
<dbReference type="PANTHER" id="PTHR10972">
    <property type="entry name" value="OXYSTEROL-BINDING PROTEIN-RELATED"/>
    <property type="match status" value="1"/>
</dbReference>
<dbReference type="SUPFAM" id="SSF144000">
    <property type="entry name" value="Oxysterol-binding protein-like"/>
    <property type="match status" value="1"/>
</dbReference>
<keyword evidence="7" id="KW-0472">Membrane</keyword>
<keyword evidence="10" id="KW-0175">Coiled coil</keyword>
<dbReference type="PROSITE" id="PS50003">
    <property type="entry name" value="PH_DOMAIN"/>
    <property type="match status" value="1"/>
</dbReference>
<keyword evidence="4" id="KW-0597">Phosphoprotein</keyword>
<keyword evidence="5 9" id="KW-0445">Lipid transport</keyword>
<dbReference type="Pfam" id="PF01237">
    <property type="entry name" value="Oxysterol_BP"/>
    <property type="match status" value="1"/>
</dbReference>
<evidence type="ECO:0000256" key="8">
    <source>
        <dbReference type="RuleBase" id="RU003844"/>
    </source>
</evidence>
<dbReference type="InterPro" id="IPR000648">
    <property type="entry name" value="Oxysterol-bd"/>
</dbReference>
<evidence type="ECO:0000256" key="3">
    <source>
        <dbReference type="ARBA" id="ARBA00022448"/>
    </source>
</evidence>
<evidence type="ECO:0000256" key="4">
    <source>
        <dbReference type="ARBA" id="ARBA00022553"/>
    </source>
</evidence>
<dbReference type="InterPro" id="IPR018494">
    <property type="entry name" value="Oxysterol-bd_CS"/>
</dbReference>
<reference evidence="13" key="1">
    <citation type="submission" date="2017-02" db="UniProtKB">
        <authorList>
            <consortium name="WormBaseParasite"/>
        </authorList>
    </citation>
    <scope>IDENTIFICATION</scope>
</reference>
<evidence type="ECO:0000313" key="12">
    <source>
        <dbReference type="Proteomes" id="UP000038045"/>
    </source>
</evidence>
<evidence type="ECO:0000313" key="13">
    <source>
        <dbReference type="WBParaSite" id="PTRK_0001674300.1"/>
    </source>
</evidence>
<sequence>MKIKKRISKAVRNMGCFKRTQAEVNYTCRGSINLQEARIISEKNTNNITISASTQVFHLKTQNETDRKNWLNVLEQARHQAICQAESEDDDLAVGNVECDFKPAVENFNKKLNDKINDIRKYETKLFKHSESLMQSLNSLENENDKKKLSIKIDKLRESAKKMALEGQAFITEANREINKLSKAILHGQEQRKQLQTQLEALAKQHSKLEKAAEFNSKNYCSKKSSIDSAFSSTNKEQLSQDLLDIEDQSNPNAYFDSDDDLFEDACDTFNRSGTKMSRKQQQEEDSNLFDAKIVSKHSDEASFLKNLIITINQQATEKVLSTSEVITKNNNKKMNGTTSRVRRTRVPEKQNKPLNLWSIMKNCIGKELSKIPMPVNFNEPISYLQRITEELEYAHLFDIASQKDSLEQLAYLAAFATSCYSSTGNRTTKPFNPLLGETFECDRTDDLGWRSITEQVSHHPPAAAHYAEGKNWEMYQDFLLTSKFRGKYLSVQPVGATHVKFNNSGNHYTFKKVTTTVHNIIVGKLWIDNHGDMTIENHKTGDKCILKFHTYSYFSRDPPRRVTGFVKDKNGYVHWYISGHWDKYIDIARVTKQPKAKETANGSIPVMETDEMRRIWTINEPLENSEKMYNFTQLTVTLNEEEPGVAPTDSRLRPDQRLMENGNWDEANKVKNQLEEKQRTVRRRREAEAQRAMQSGEPYQEYEPLWFEKAQDEYTGSVIHLFKNEYWKAKENQQWDKCPEIF</sequence>
<dbReference type="PANTHER" id="PTHR10972:SF205">
    <property type="entry name" value="OXYSTEROL-BINDING PROTEIN 1"/>
    <property type="match status" value="1"/>
</dbReference>
<proteinExistence type="inferred from homology"/>
<evidence type="ECO:0000256" key="10">
    <source>
        <dbReference type="SAM" id="Coils"/>
    </source>
</evidence>
<keyword evidence="3 9" id="KW-0813">Transport</keyword>
<dbReference type="STRING" id="131310.A0A0N5A4V9"/>
<dbReference type="GO" id="GO:0005829">
    <property type="term" value="C:cytosol"/>
    <property type="evidence" value="ECO:0007669"/>
    <property type="project" value="TreeGrafter"/>
</dbReference>
<dbReference type="GO" id="GO:0032934">
    <property type="term" value="F:sterol binding"/>
    <property type="evidence" value="ECO:0007669"/>
    <property type="project" value="TreeGrafter"/>
</dbReference>
<dbReference type="GO" id="GO:0006869">
    <property type="term" value="P:lipid transport"/>
    <property type="evidence" value="ECO:0007669"/>
    <property type="project" value="UniProtKB-KW"/>
</dbReference>
<dbReference type="InterPro" id="IPR037239">
    <property type="entry name" value="OSBP_sf"/>
</dbReference>
<keyword evidence="12" id="KW-1185">Reference proteome</keyword>
<organism evidence="12 13">
    <name type="scientific">Parastrongyloides trichosuri</name>
    <name type="common">Possum-specific nematode worm</name>
    <dbReference type="NCBI Taxonomy" id="131310"/>
    <lineage>
        <taxon>Eukaryota</taxon>
        <taxon>Metazoa</taxon>
        <taxon>Ecdysozoa</taxon>
        <taxon>Nematoda</taxon>
        <taxon>Chromadorea</taxon>
        <taxon>Rhabditida</taxon>
        <taxon>Tylenchina</taxon>
        <taxon>Panagrolaimomorpha</taxon>
        <taxon>Strongyloidoidea</taxon>
        <taxon>Strongyloididae</taxon>
        <taxon>Parastrongyloides</taxon>
    </lineage>
</organism>
<evidence type="ECO:0000259" key="11">
    <source>
        <dbReference type="PROSITE" id="PS50003"/>
    </source>
</evidence>
<dbReference type="GO" id="GO:0097038">
    <property type="term" value="C:perinuclear endoplasmic reticulum"/>
    <property type="evidence" value="ECO:0007669"/>
    <property type="project" value="TreeGrafter"/>
</dbReference>
<evidence type="ECO:0000256" key="6">
    <source>
        <dbReference type="ARBA" id="ARBA00023121"/>
    </source>
</evidence>
<comment type="subcellular location">
    <subcellularLocation>
        <location evidence="1">Membrane</location>
        <topology evidence="1">Peripheral membrane protein</topology>
    </subcellularLocation>
</comment>
<evidence type="ECO:0000256" key="1">
    <source>
        <dbReference type="ARBA" id="ARBA00004170"/>
    </source>
</evidence>
<evidence type="ECO:0000256" key="2">
    <source>
        <dbReference type="ARBA" id="ARBA00008842"/>
    </source>
</evidence>
<evidence type="ECO:0000256" key="7">
    <source>
        <dbReference type="ARBA" id="ARBA00023136"/>
    </source>
</evidence>
<dbReference type="FunFam" id="2.40.160.120:FF:000003">
    <property type="entry name" value="Oxysterol-binding protein"/>
    <property type="match status" value="1"/>
</dbReference>
<dbReference type="WBParaSite" id="PTRK_0001674300.1">
    <property type="protein sequence ID" value="PTRK_0001674300.1"/>
    <property type="gene ID" value="PTRK_0001674300"/>
</dbReference>
<dbReference type="Gene3D" id="2.40.160.120">
    <property type="match status" value="1"/>
</dbReference>
<dbReference type="PROSITE" id="PS01013">
    <property type="entry name" value="OSBP"/>
    <property type="match status" value="1"/>
</dbReference>
<dbReference type="Proteomes" id="UP000038045">
    <property type="component" value="Unplaced"/>
</dbReference>